<accession>A0A484KKB7</accession>
<evidence type="ECO:0000313" key="3">
    <source>
        <dbReference type="Proteomes" id="UP000595140"/>
    </source>
</evidence>
<dbReference type="AlphaFoldDB" id="A0A484KKB7"/>
<reference evidence="2 3" key="1">
    <citation type="submission" date="2018-04" db="EMBL/GenBank/DDBJ databases">
        <authorList>
            <person name="Vogel A."/>
        </authorList>
    </citation>
    <scope>NUCLEOTIDE SEQUENCE [LARGE SCALE GENOMIC DNA]</scope>
</reference>
<gene>
    <name evidence="2" type="ORF">CCAM_LOCUS5373</name>
</gene>
<name>A0A484KKB7_9ASTE</name>
<feature type="region of interest" description="Disordered" evidence="1">
    <location>
        <begin position="1"/>
        <end position="30"/>
    </location>
</feature>
<organism evidence="2 3">
    <name type="scientific">Cuscuta campestris</name>
    <dbReference type="NCBI Taxonomy" id="132261"/>
    <lineage>
        <taxon>Eukaryota</taxon>
        <taxon>Viridiplantae</taxon>
        <taxon>Streptophyta</taxon>
        <taxon>Embryophyta</taxon>
        <taxon>Tracheophyta</taxon>
        <taxon>Spermatophyta</taxon>
        <taxon>Magnoliopsida</taxon>
        <taxon>eudicotyledons</taxon>
        <taxon>Gunneridae</taxon>
        <taxon>Pentapetalae</taxon>
        <taxon>asterids</taxon>
        <taxon>lamiids</taxon>
        <taxon>Solanales</taxon>
        <taxon>Convolvulaceae</taxon>
        <taxon>Cuscuteae</taxon>
        <taxon>Cuscuta</taxon>
        <taxon>Cuscuta subgen. Grammica</taxon>
        <taxon>Cuscuta sect. Cleistogrammica</taxon>
    </lineage>
</organism>
<protein>
    <submittedName>
        <fullName evidence="2">Uncharacterized protein</fullName>
    </submittedName>
</protein>
<dbReference type="Proteomes" id="UP000595140">
    <property type="component" value="Unassembled WGS sequence"/>
</dbReference>
<evidence type="ECO:0000313" key="2">
    <source>
        <dbReference type="EMBL" id="VFQ63597.1"/>
    </source>
</evidence>
<keyword evidence="3" id="KW-1185">Reference proteome</keyword>
<dbReference type="EMBL" id="OOIL02000305">
    <property type="protein sequence ID" value="VFQ63597.1"/>
    <property type="molecule type" value="Genomic_DNA"/>
</dbReference>
<evidence type="ECO:0000256" key="1">
    <source>
        <dbReference type="SAM" id="MobiDB-lite"/>
    </source>
</evidence>
<sequence length="72" mass="8262">MEPARDNSLSLGNIRAAHREKKEDKGEGRVAQAVRRNCCARRWLGFGEKMVGRSTSHPPTTYSVFIFYFFNL</sequence>
<proteinExistence type="predicted"/>